<organism evidence="2 3">
    <name type="scientific">Maribacter aquimaris</name>
    <dbReference type="NCBI Taxonomy" id="2737171"/>
    <lineage>
        <taxon>Bacteria</taxon>
        <taxon>Pseudomonadati</taxon>
        <taxon>Bacteroidota</taxon>
        <taxon>Flavobacteriia</taxon>
        <taxon>Flavobacteriales</taxon>
        <taxon>Flavobacteriaceae</taxon>
        <taxon>Maribacter</taxon>
    </lineage>
</organism>
<protein>
    <recommendedName>
        <fullName evidence="4">Glycosyltransferase RgtA/B/C/D-like domain-containing protein</fullName>
    </recommendedName>
</protein>
<keyword evidence="1" id="KW-0472">Membrane</keyword>
<feature type="transmembrane region" description="Helical" evidence="1">
    <location>
        <begin position="404"/>
        <end position="420"/>
    </location>
</feature>
<feature type="transmembrane region" description="Helical" evidence="1">
    <location>
        <begin position="54"/>
        <end position="73"/>
    </location>
</feature>
<feature type="transmembrane region" description="Helical" evidence="1">
    <location>
        <begin position="382"/>
        <end position="398"/>
    </location>
</feature>
<feature type="transmembrane region" description="Helical" evidence="1">
    <location>
        <begin position="23"/>
        <end position="42"/>
    </location>
</feature>
<feature type="transmembrane region" description="Helical" evidence="1">
    <location>
        <begin position="432"/>
        <end position="450"/>
    </location>
</feature>
<name>A0ABR7V332_9FLAO</name>
<feature type="transmembrane region" description="Helical" evidence="1">
    <location>
        <begin position="219"/>
        <end position="248"/>
    </location>
</feature>
<evidence type="ECO:0000313" key="2">
    <source>
        <dbReference type="EMBL" id="MBD0778096.1"/>
    </source>
</evidence>
<feature type="transmembrane region" description="Helical" evidence="1">
    <location>
        <begin position="260"/>
        <end position="281"/>
    </location>
</feature>
<keyword evidence="1" id="KW-1133">Transmembrane helix</keyword>
<evidence type="ECO:0008006" key="4">
    <source>
        <dbReference type="Google" id="ProtNLM"/>
    </source>
</evidence>
<reference evidence="2" key="1">
    <citation type="submission" date="2020-05" db="EMBL/GenBank/DDBJ databases">
        <title>The draft genome sequence of Maribacter sp. ANRC-HE7.</title>
        <authorList>
            <person name="Mu L."/>
        </authorList>
    </citation>
    <scope>NUCLEOTIDE SEQUENCE</scope>
    <source>
        <strain evidence="2">ANRC-HE7</strain>
    </source>
</reference>
<keyword evidence="1" id="KW-0812">Transmembrane</keyword>
<evidence type="ECO:0000256" key="1">
    <source>
        <dbReference type="SAM" id="Phobius"/>
    </source>
</evidence>
<dbReference type="EMBL" id="JABTCF010000005">
    <property type="protein sequence ID" value="MBD0778096.1"/>
    <property type="molecule type" value="Genomic_DNA"/>
</dbReference>
<accession>A0ABR7V332</accession>
<keyword evidence="3" id="KW-1185">Reference proteome</keyword>
<dbReference type="Proteomes" id="UP001166021">
    <property type="component" value="Unassembled WGS sequence"/>
</dbReference>
<evidence type="ECO:0000313" key="3">
    <source>
        <dbReference type="Proteomes" id="UP001166021"/>
    </source>
</evidence>
<sequence length="454" mass="52501">MVILILLAVLVSAGVIVLTGSTSIATSLLYFVTLGTGISFWLTKGNRRDRLNLLKIFFSSYVAYVLFSLVSYLDYNAINDFFLFPDQTLFFEVGETLGKGTGLSQIFQDCFILRIHEENEGAYFIFGLIGFVANKYFDGNSILLQSLHVGFMAMILNLFLYKTIRFHTYRSEALKFALLFAFFSPLFFYAPWILRDVHIALLYAIGIYMMHTRFTIKRLLLFIPLIIVTLEFRLEMGLFSFFMPVYYFYFRGKKHRNYKFLLTSFIFVGVAVFGMILNFLVTSIEATLKSFESYSSYTEENLGGGLGAMLYELPVGLKQLAVTFFSQIMPFPAWGKFLVSETSFEYIISLIECCGAIFWSCLFLFMTFAFTNKKVRKHLSKENIVMLVIALVFLLGNSSEMNTRRILCIYPLIFILYLNIRHMLPKRKRMYYSYSSIALYSALSVIYFFIKYSS</sequence>
<gene>
    <name evidence="2" type="ORF">HPE56_09855</name>
</gene>
<proteinExistence type="predicted"/>
<comment type="caution">
    <text evidence="2">The sequence shown here is derived from an EMBL/GenBank/DDBJ whole genome shotgun (WGS) entry which is preliminary data.</text>
</comment>
<feature type="transmembrane region" description="Helical" evidence="1">
    <location>
        <begin position="142"/>
        <end position="161"/>
    </location>
</feature>
<feature type="transmembrane region" description="Helical" evidence="1">
    <location>
        <begin position="346"/>
        <end position="370"/>
    </location>
</feature>
<dbReference type="RefSeq" id="WP_188243608.1">
    <property type="nucleotide sequence ID" value="NZ_JABTCF010000005.1"/>
</dbReference>
<feature type="transmembrane region" description="Helical" evidence="1">
    <location>
        <begin position="173"/>
        <end position="194"/>
    </location>
</feature>